<organism evidence="1 2">
    <name type="scientific">Acidisarcina polymorpha</name>
    <dbReference type="NCBI Taxonomy" id="2211140"/>
    <lineage>
        <taxon>Bacteria</taxon>
        <taxon>Pseudomonadati</taxon>
        <taxon>Acidobacteriota</taxon>
        <taxon>Terriglobia</taxon>
        <taxon>Terriglobales</taxon>
        <taxon>Acidobacteriaceae</taxon>
        <taxon>Acidisarcina</taxon>
    </lineage>
</organism>
<dbReference type="InterPro" id="IPR010869">
    <property type="entry name" value="DUF1501"/>
</dbReference>
<dbReference type="AlphaFoldDB" id="A0A2Z5FVK9"/>
<dbReference type="RefSeq" id="WP_114206464.1">
    <property type="nucleotide sequence ID" value="NZ_CP030840.1"/>
</dbReference>
<dbReference type="PANTHER" id="PTHR43737">
    <property type="entry name" value="BLL7424 PROTEIN"/>
    <property type="match status" value="1"/>
</dbReference>
<protein>
    <recommendedName>
        <fullName evidence="3">Tat (Twin-arginine translocation) pathway signal sequence domain protein</fullName>
    </recommendedName>
</protein>
<proteinExistence type="predicted"/>
<dbReference type="PROSITE" id="PS51318">
    <property type="entry name" value="TAT"/>
    <property type="match status" value="1"/>
</dbReference>
<accession>A0A2Z5FVK9</accession>
<dbReference type="KEGG" id="abas:ACPOL_1583"/>
<gene>
    <name evidence="1" type="ORF">ACPOL_1583</name>
</gene>
<dbReference type="EMBL" id="CP030840">
    <property type="protein sequence ID" value="AXC10929.1"/>
    <property type="molecule type" value="Genomic_DNA"/>
</dbReference>
<name>A0A2Z5FVK9_9BACT</name>
<reference evidence="1 2" key="1">
    <citation type="journal article" date="2018" name="Front. Microbiol.">
        <title>Hydrolytic Capabilities as a Key to Environmental Success: Chitinolytic and Cellulolytic Acidobacteria From Acidic Sub-arctic Soils and Boreal Peatlands.</title>
        <authorList>
            <person name="Belova S.E."/>
            <person name="Ravin N.V."/>
            <person name="Pankratov T.A."/>
            <person name="Rakitin A.L."/>
            <person name="Ivanova A.A."/>
            <person name="Beletsky A.V."/>
            <person name="Mardanov A.V."/>
            <person name="Sinninghe Damste J.S."/>
            <person name="Dedysh S.N."/>
        </authorList>
    </citation>
    <scope>NUCLEOTIDE SEQUENCE [LARGE SCALE GENOMIC DNA]</scope>
    <source>
        <strain evidence="1 2">SBC82</strain>
    </source>
</reference>
<dbReference type="InterPro" id="IPR006311">
    <property type="entry name" value="TAT_signal"/>
</dbReference>
<dbReference type="PANTHER" id="PTHR43737:SF1">
    <property type="entry name" value="DUF1501 DOMAIN-CONTAINING PROTEIN"/>
    <property type="match status" value="1"/>
</dbReference>
<evidence type="ECO:0008006" key="3">
    <source>
        <dbReference type="Google" id="ProtNLM"/>
    </source>
</evidence>
<evidence type="ECO:0000313" key="1">
    <source>
        <dbReference type="EMBL" id="AXC10929.1"/>
    </source>
</evidence>
<dbReference type="Proteomes" id="UP000253606">
    <property type="component" value="Chromosome"/>
</dbReference>
<dbReference type="Pfam" id="PF07394">
    <property type="entry name" value="DUF1501"/>
    <property type="match status" value="1"/>
</dbReference>
<keyword evidence="2" id="KW-1185">Reference proteome</keyword>
<sequence length="451" mass="47522">MSFNRRSFIRYASLAAAGHVAGLRPFGAMNGLAESAADYKALVCIFFYGGNDSNNLLVPFDSSNSDVTGYANYARIRGPLALPKSSLLQLGPDPSYALHPSLPQIRSLFNSGNVALIANVGTLIQPLSRAQYMEGQGQTPTNLFSHPDQQQEWQNATQTATSPTGWAGRIADKLTSTYNPGSQIPLVTSAFGDSIFCNGATTSPVAVQPGNVQGGACSEGAACAGRLATAQHLLSFSSGLSLVQADNQITGDAYKYMNILGDAVRSVAPLQTDFPANNGLAAQLRQIAQIIQVRQALGVRRQIFFAGLGNFDTHANQLGIQSGLLSLVGPAMSAFYEATKELGVADSVTSFTMSDFSRALQPNSNDGSDHAWGGHHMIMGGAVKGGRIYGTYPTLALNGPSDIDGNGRWLPTTASTQYAATLASWFGVPAADMPVIFPSINSFATKHLGFV</sequence>
<dbReference type="OrthoDB" id="9779968at2"/>
<evidence type="ECO:0000313" key="2">
    <source>
        <dbReference type="Proteomes" id="UP000253606"/>
    </source>
</evidence>